<reference evidence="1" key="1">
    <citation type="submission" date="2022-06" db="EMBL/GenBank/DDBJ databases">
        <title>Phylogenomic reconstructions and comparative analyses of Kickxellomycotina fungi.</title>
        <authorList>
            <person name="Reynolds N.K."/>
            <person name="Stajich J.E."/>
            <person name="Barry K."/>
            <person name="Grigoriev I.V."/>
            <person name="Crous P."/>
            <person name="Smith M.E."/>
        </authorList>
    </citation>
    <scope>NUCLEOTIDE SEQUENCE</scope>
    <source>
        <strain evidence="1">RSA 2271</strain>
    </source>
</reference>
<dbReference type="Proteomes" id="UP001145114">
    <property type="component" value="Unassembled WGS sequence"/>
</dbReference>
<gene>
    <name evidence="1" type="ORF">EV182_004808</name>
</gene>
<keyword evidence="2" id="KW-1185">Reference proteome</keyword>
<protein>
    <submittedName>
        <fullName evidence="1">Uncharacterized protein</fullName>
    </submittedName>
</protein>
<proteinExistence type="predicted"/>
<name>A0ACC1HS75_9FUNG</name>
<organism evidence="1 2">
    <name type="scientific">Spiromyces aspiralis</name>
    <dbReference type="NCBI Taxonomy" id="68401"/>
    <lineage>
        <taxon>Eukaryota</taxon>
        <taxon>Fungi</taxon>
        <taxon>Fungi incertae sedis</taxon>
        <taxon>Zoopagomycota</taxon>
        <taxon>Kickxellomycotina</taxon>
        <taxon>Kickxellomycetes</taxon>
        <taxon>Kickxellales</taxon>
        <taxon>Kickxellaceae</taxon>
        <taxon>Spiromyces</taxon>
    </lineage>
</organism>
<comment type="caution">
    <text evidence="1">The sequence shown here is derived from an EMBL/GenBank/DDBJ whole genome shotgun (WGS) entry which is preliminary data.</text>
</comment>
<sequence length="106" mass="11608">MSNENIAFTETWKVATPTFTSSDVSPSSGSCLLSSIIASLTKQYSYEDVFDERGIIKQDVDMGDNIIKPIDFILVVTVILGLLFSGVVLGVYKKFARPATPKIKTQ</sequence>
<evidence type="ECO:0000313" key="1">
    <source>
        <dbReference type="EMBL" id="KAJ1678087.1"/>
    </source>
</evidence>
<accession>A0ACC1HS75</accession>
<dbReference type="EMBL" id="JAMZIH010001562">
    <property type="protein sequence ID" value="KAJ1678087.1"/>
    <property type="molecule type" value="Genomic_DNA"/>
</dbReference>
<evidence type="ECO:0000313" key="2">
    <source>
        <dbReference type="Proteomes" id="UP001145114"/>
    </source>
</evidence>